<dbReference type="SUPFAM" id="SSF52833">
    <property type="entry name" value="Thioredoxin-like"/>
    <property type="match status" value="1"/>
</dbReference>
<protein>
    <submittedName>
        <fullName evidence="2">TlpA family protein disulfide reductase</fullName>
    </submittedName>
</protein>
<dbReference type="GO" id="GO:0016491">
    <property type="term" value="F:oxidoreductase activity"/>
    <property type="evidence" value="ECO:0007669"/>
    <property type="project" value="InterPro"/>
</dbReference>
<dbReference type="GO" id="GO:0016209">
    <property type="term" value="F:antioxidant activity"/>
    <property type="evidence" value="ECO:0007669"/>
    <property type="project" value="InterPro"/>
</dbReference>
<dbReference type="PROSITE" id="PS51257">
    <property type="entry name" value="PROKAR_LIPOPROTEIN"/>
    <property type="match status" value="1"/>
</dbReference>
<accession>A0A953LYR5</accession>
<name>A0A953LYR5_9BACT</name>
<dbReference type="CDD" id="cd02966">
    <property type="entry name" value="TlpA_like_family"/>
    <property type="match status" value="1"/>
</dbReference>
<evidence type="ECO:0000313" key="3">
    <source>
        <dbReference type="Proteomes" id="UP000705867"/>
    </source>
</evidence>
<dbReference type="PROSITE" id="PS51352">
    <property type="entry name" value="THIOREDOXIN_2"/>
    <property type="match status" value="1"/>
</dbReference>
<reference evidence="2" key="2">
    <citation type="submission" date="2021-08" db="EMBL/GenBank/DDBJ databases">
        <authorList>
            <person name="Dalcin Martins P."/>
        </authorList>
    </citation>
    <scope>NUCLEOTIDE SEQUENCE</scope>
    <source>
        <strain evidence="2">MAG_39</strain>
    </source>
</reference>
<dbReference type="PANTHER" id="PTHR42852:SF13">
    <property type="entry name" value="PROTEIN DIPZ"/>
    <property type="match status" value="1"/>
</dbReference>
<gene>
    <name evidence="2" type="ORF">K8I29_00300</name>
</gene>
<organism evidence="2 3">
    <name type="scientific">Candidatus Nitrobium versatile</name>
    <dbReference type="NCBI Taxonomy" id="2884831"/>
    <lineage>
        <taxon>Bacteria</taxon>
        <taxon>Pseudomonadati</taxon>
        <taxon>Nitrospirota</taxon>
        <taxon>Nitrospiria</taxon>
        <taxon>Nitrospirales</taxon>
        <taxon>Nitrospiraceae</taxon>
        <taxon>Candidatus Nitrobium</taxon>
    </lineage>
</organism>
<dbReference type="Gene3D" id="3.40.30.10">
    <property type="entry name" value="Glutaredoxin"/>
    <property type="match status" value="1"/>
</dbReference>
<comment type="caution">
    <text evidence="2">The sequence shown here is derived from an EMBL/GenBank/DDBJ whole genome shotgun (WGS) entry which is preliminary data.</text>
</comment>
<sequence length="167" mass="18526">MKRVARNLVAGIVAFSCVVLLCGCKREKPLKIGLPAPEISALDLQDKRVRLADYRGKSIVIRFWSSTCKACVDELPAMDTLYKRYKAEGLVVLAVNIGDSKETVETFIRERNLTFPVLLDSVAITAGKYGVHAVPTTFLIDREGVVRKAFLGETPKDIFEIAVRDLL</sequence>
<dbReference type="EMBL" id="JAIOIV010000004">
    <property type="protein sequence ID" value="MBZ0154639.1"/>
    <property type="molecule type" value="Genomic_DNA"/>
</dbReference>
<proteinExistence type="predicted"/>
<dbReference type="InterPro" id="IPR000866">
    <property type="entry name" value="AhpC/TSA"/>
</dbReference>
<dbReference type="PANTHER" id="PTHR42852">
    <property type="entry name" value="THIOL:DISULFIDE INTERCHANGE PROTEIN DSBE"/>
    <property type="match status" value="1"/>
</dbReference>
<dbReference type="AlphaFoldDB" id="A0A953LYR5"/>
<dbReference type="Pfam" id="PF00578">
    <property type="entry name" value="AhpC-TSA"/>
    <property type="match status" value="1"/>
</dbReference>
<dbReference type="InterPro" id="IPR036249">
    <property type="entry name" value="Thioredoxin-like_sf"/>
</dbReference>
<dbReference type="InterPro" id="IPR050553">
    <property type="entry name" value="Thioredoxin_ResA/DsbE_sf"/>
</dbReference>
<feature type="domain" description="Thioredoxin" evidence="1">
    <location>
        <begin position="30"/>
        <end position="167"/>
    </location>
</feature>
<reference evidence="2" key="1">
    <citation type="journal article" date="2021" name="bioRxiv">
        <title>Unraveling nitrogen, sulfur and carbon metabolic pathways and microbial community transcriptional responses to substrate deprivation and toxicity stresses in a bioreactor mimicking anoxic brackish coastal sediment conditions.</title>
        <authorList>
            <person name="Martins P.D."/>
            <person name="Echeveste M.J."/>
            <person name="Arshad A."/>
            <person name="Kurth J."/>
            <person name="Ouboter H."/>
            <person name="Jetten M.S.M."/>
            <person name="Welte C.U."/>
        </authorList>
    </citation>
    <scope>NUCLEOTIDE SEQUENCE</scope>
    <source>
        <strain evidence="2">MAG_39</strain>
    </source>
</reference>
<dbReference type="InterPro" id="IPR013766">
    <property type="entry name" value="Thioredoxin_domain"/>
</dbReference>
<evidence type="ECO:0000313" key="2">
    <source>
        <dbReference type="EMBL" id="MBZ0154639.1"/>
    </source>
</evidence>
<evidence type="ECO:0000259" key="1">
    <source>
        <dbReference type="PROSITE" id="PS51352"/>
    </source>
</evidence>
<dbReference type="Proteomes" id="UP000705867">
    <property type="component" value="Unassembled WGS sequence"/>
</dbReference>